<dbReference type="Pfam" id="PF00296">
    <property type="entry name" value="Bac_luciferase"/>
    <property type="match status" value="1"/>
</dbReference>
<dbReference type="PANTHER" id="PTHR42847:SF4">
    <property type="entry name" value="ALKANESULFONATE MONOOXYGENASE-RELATED"/>
    <property type="match status" value="1"/>
</dbReference>
<dbReference type="NCBIfam" id="TIGR03619">
    <property type="entry name" value="F420_Rv2161c"/>
    <property type="match status" value="1"/>
</dbReference>
<dbReference type="GO" id="GO:0008726">
    <property type="term" value="F:alkanesulfonate monooxygenase activity"/>
    <property type="evidence" value="ECO:0007669"/>
    <property type="project" value="TreeGrafter"/>
</dbReference>
<evidence type="ECO:0000256" key="2">
    <source>
        <dbReference type="ARBA" id="ARBA00022643"/>
    </source>
</evidence>
<keyword evidence="4" id="KW-0503">Monooxygenase</keyword>
<name>A0A381QLV4_9ZZZZ</name>
<dbReference type="InterPro" id="IPR019921">
    <property type="entry name" value="Lucif-like_OxRdtase_Rv2161c"/>
</dbReference>
<reference evidence="6" key="1">
    <citation type="submission" date="2018-05" db="EMBL/GenBank/DDBJ databases">
        <authorList>
            <person name="Lanie J.A."/>
            <person name="Ng W.-L."/>
            <person name="Kazmierczak K.M."/>
            <person name="Andrzejewski T.M."/>
            <person name="Davidsen T.M."/>
            <person name="Wayne K.J."/>
            <person name="Tettelin H."/>
            <person name="Glass J.I."/>
            <person name="Rusch D."/>
            <person name="Podicherti R."/>
            <person name="Tsui H.-C.T."/>
            <person name="Winkler M.E."/>
        </authorList>
    </citation>
    <scope>NUCLEOTIDE SEQUENCE</scope>
</reference>
<dbReference type="PANTHER" id="PTHR42847">
    <property type="entry name" value="ALKANESULFONATE MONOOXYGENASE"/>
    <property type="match status" value="1"/>
</dbReference>
<keyword evidence="2" id="KW-0288">FMN</keyword>
<dbReference type="Gene3D" id="3.20.20.30">
    <property type="entry name" value="Luciferase-like domain"/>
    <property type="match status" value="1"/>
</dbReference>
<evidence type="ECO:0000259" key="5">
    <source>
        <dbReference type="Pfam" id="PF00296"/>
    </source>
</evidence>
<keyword evidence="1" id="KW-0285">Flavoprotein</keyword>
<keyword evidence="3" id="KW-0560">Oxidoreductase</keyword>
<protein>
    <recommendedName>
        <fullName evidence="5">Luciferase-like domain-containing protein</fullName>
    </recommendedName>
</protein>
<accession>A0A381QLV4</accession>
<dbReference type="EMBL" id="UINC01001372">
    <property type="protein sequence ID" value="SUZ78977.1"/>
    <property type="molecule type" value="Genomic_DNA"/>
</dbReference>
<feature type="domain" description="Luciferase-like" evidence="5">
    <location>
        <begin position="14"/>
        <end position="245"/>
    </location>
</feature>
<dbReference type="InterPro" id="IPR036661">
    <property type="entry name" value="Luciferase-like_sf"/>
</dbReference>
<evidence type="ECO:0000256" key="3">
    <source>
        <dbReference type="ARBA" id="ARBA00023002"/>
    </source>
</evidence>
<evidence type="ECO:0000256" key="4">
    <source>
        <dbReference type="ARBA" id="ARBA00023033"/>
    </source>
</evidence>
<proteinExistence type="predicted"/>
<feature type="non-terminal residue" evidence="6">
    <location>
        <position position="1"/>
    </location>
</feature>
<dbReference type="AlphaFoldDB" id="A0A381QLV4"/>
<dbReference type="InterPro" id="IPR050172">
    <property type="entry name" value="SsuD_RutA_monooxygenase"/>
</dbReference>
<dbReference type="SUPFAM" id="SSF51679">
    <property type="entry name" value="Bacterial luciferase-like"/>
    <property type="match status" value="1"/>
</dbReference>
<organism evidence="6">
    <name type="scientific">marine metagenome</name>
    <dbReference type="NCBI Taxonomy" id="408172"/>
    <lineage>
        <taxon>unclassified sequences</taxon>
        <taxon>metagenomes</taxon>
        <taxon>ecological metagenomes</taxon>
    </lineage>
</organism>
<dbReference type="GO" id="GO:0046306">
    <property type="term" value="P:alkanesulfonate catabolic process"/>
    <property type="evidence" value="ECO:0007669"/>
    <property type="project" value="TreeGrafter"/>
</dbReference>
<evidence type="ECO:0000256" key="1">
    <source>
        <dbReference type="ARBA" id="ARBA00022630"/>
    </source>
</evidence>
<sequence length="302" mass="33201">VKIAVDFPSVAYREGPEKVLALASAIEDIGYDEIAVFDHVVMGHPGEGRRTIYSAEMPILEALMLLSNVAAVTSRVSLSTEVLVLPQRQPVLVAKQISTLDTLSNGRVRLGIGVGWQDSEYDALEENFSNRGKRMDEAIDLLRSYWSGGRIEFRGAYYDSHDMGMEPVSPQGAELPIWVGGESAAALRRTAQKADGWMASGVTDEQALLCVEKIRRQAEEFGRNPADIGFQLMLQPPPRSDEDKAFYANLDAVAERSAVVRAMGFDWTSVNATALFQAGARSVDAMIEQLDVIHSRIRREIG</sequence>
<evidence type="ECO:0000313" key="6">
    <source>
        <dbReference type="EMBL" id="SUZ78977.1"/>
    </source>
</evidence>
<dbReference type="InterPro" id="IPR011251">
    <property type="entry name" value="Luciferase-like_dom"/>
</dbReference>
<gene>
    <name evidence="6" type="ORF">METZ01_LOCUS31831</name>
</gene>